<feature type="domain" description="G-protein coupled receptors family 2 profile 2" evidence="7">
    <location>
        <begin position="487"/>
        <end position="784"/>
    </location>
</feature>
<dbReference type="Proteomes" id="UP001497623">
    <property type="component" value="Unassembled WGS sequence"/>
</dbReference>
<comment type="subcellular location">
    <subcellularLocation>
        <location evidence="1">Membrane</location>
        <topology evidence="1">Multi-pass membrane protein</topology>
    </subcellularLocation>
</comment>
<name>A0AAV2QWB8_MEGNR</name>
<feature type="transmembrane region" description="Helical" evidence="6">
    <location>
        <begin position="523"/>
        <end position="543"/>
    </location>
</feature>
<organism evidence="9 10">
    <name type="scientific">Meganyctiphanes norvegica</name>
    <name type="common">Northern krill</name>
    <name type="synonym">Thysanopoda norvegica</name>
    <dbReference type="NCBI Taxonomy" id="48144"/>
    <lineage>
        <taxon>Eukaryota</taxon>
        <taxon>Metazoa</taxon>
        <taxon>Ecdysozoa</taxon>
        <taxon>Arthropoda</taxon>
        <taxon>Crustacea</taxon>
        <taxon>Multicrustacea</taxon>
        <taxon>Malacostraca</taxon>
        <taxon>Eumalacostraca</taxon>
        <taxon>Eucarida</taxon>
        <taxon>Euphausiacea</taxon>
        <taxon>Euphausiidae</taxon>
        <taxon>Meganyctiphanes</taxon>
    </lineage>
</organism>
<feature type="transmembrane region" description="Helical" evidence="6">
    <location>
        <begin position="597"/>
        <end position="619"/>
    </location>
</feature>
<keyword evidence="5" id="KW-1015">Disulfide bond</keyword>
<dbReference type="InterPro" id="IPR000832">
    <property type="entry name" value="GPCR_2_secretin-like"/>
</dbReference>
<keyword evidence="10" id="KW-1185">Reference proteome</keyword>
<dbReference type="InterPro" id="IPR017981">
    <property type="entry name" value="GPCR_2-like_7TM"/>
</dbReference>
<dbReference type="EMBL" id="CAXKWB010011533">
    <property type="protein sequence ID" value="CAL4101752.1"/>
    <property type="molecule type" value="Genomic_DNA"/>
</dbReference>
<dbReference type="SUPFAM" id="SSF81321">
    <property type="entry name" value="Family A G protein-coupled receptor-like"/>
    <property type="match status" value="1"/>
</dbReference>
<feature type="non-terminal residue" evidence="9">
    <location>
        <position position="1"/>
    </location>
</feature>
<dbReference type="Pfam" id="PF00002">
    <property type="entry name" value="7tm_2"/>
    <property type="match status" value="1"/>
</dbReference>
<evidence type="ECO:0000256" key="5">
    <source>
        <dbReference type="ARBA" id="ARBA00023157"/>
    </source>
</evidence>
<keyword evidence="4 6" id="KW-0472">Membrane</keyword>
<evidence type="ECO:0000256" key="3">
    <source>
        <dbReference type="ARBA" id="ARBA00022989"/>
    </source>
</evidence>
<dbReference type="PANTHER" id="PTHR45902:SF4">
    <property type="entry name" value="G-PROTEIN COUPLED RECEPTORS FAMILY 2 PROFILE 2 DOMAIN-CONTAINING PROTEIN"/>
    <property type="match status" value="1"/>
</dbReference>
<dbReference type="InterPro" id="IPR053231">
    <property type="entry name" value="GPCR_LN-TM7"/>
</dbReference>
<feature type="transmembrane region" description="Helical" evidence="6">
    <location>
        <begin position="733"/>
        <end position="755"/>
    </location>
</feature>
<sequence>VATTHIHGKMPYINISEFTKQSISLLLLIVIATHTNIIHASEDSRYNTTSLISSPKEVKLWNTTHENRTELNFATLELVDKQKVAYTSDKDVDINRARGRSRIEGTNNGDIDGSFWWTTPGPQLSPEPLVTEGDHSMFIPFELQNSTGDAYRGFYYDITSGNKTTDPFGTSIWEPKDNAACNKKCVNRNSFYSTGQLEACGCDEDCGVRGDCCEDAPPEYQERPRNHYIECIMGEYKSRGTYGIRRCPDDTPNSLSEKCLKTVKQEDYTYIMDIPVISRETGIYYSNIYCAHCHGDDADVKESIFQFSCPNIPLPLFADVSLNMIYQPGKLKFTQNISETDIVHKSNISKDFWEIIKDIGHNGPLECEIWIADFPNSSLCVNYINTCPSSFKNNTINKKCQSSTHIVVDDITRTYYKNRDCAICNNVKEEDIICEINTYNLRSYGGIAYGAPPFYEIFNTNTAINNNKTHDSLVVNSTSIKHENIEKSILTASLFTISLICMIIHMILFFFLPERRNVHSMNLFCLTLSLFVAEFLFLAFTLSTENYIGCYISAVIMYFAFTAGFFWMNVMSFDIYKTFSSKQYSIKSTKTFGKYSMYAWGSAILFSFIVVIVDISLPADSVLKPDFGNESCWFNRSNLYSMITFFILPSSIIIISNFIIYIKTVFVIYKQFQDAKFATSPPTSSTSLEEIRYESNGSLSISHERNFKENRLPIKTEAEIKKEKDRKLQWRQFVVFSKLAVIMGLSWIFGIFFAITGSKVFGLIFTITTSLQGTFIFMIFDFKFEILFEIRNKLLYKCRKK</sequence>
<evidence type="ECO:0000313" key="10">
    <source>
        <dbReference type="Proteomes" id="UP001497623"/>
    </source>
</evidence>
<proteinExistence type="predicted"/>
<dbReference type="PANTHER" id="PTHR45902">
    <property type="entry name" value="LATROPHILIN RECEPTOR-LIKE PROTEIN A"/>
    <property type="match status" value="1"/>
</dbReference>
<dbReference type="InterPro" id="IPR001212">
    <property type="entry name" value="Somatomedin_B_dom"/>
</dbReference>
<evidence type="ECO:0000256" key="4">
    <source>
        <dbReference type="ARBA" id="ARBA00023136"/>
    </source>
</evidence>
<feature type="transmembrane region" description="Helical" evidence="6">
    <location>
        <begin position="555"/>
        <end position="576"/>
    </location>
</feature>
<comment type="caution">
    <text evidence="9">The sequence shown here is derived from an EMBL/GenBank/DDBJ whole genome shotgun (WGS) entry which is preliminary data.</text>
</comment>
<reference evidence="9 10" key="1">
    <citation type="submission" date="2024-05" db="EMBL/GenBank/DDBJ databases">
        <authorList>
            <person name="Wallberg A."/>
        </authorList>
    </citation>
    <scope>NUCLEOTIDE SEQUENCE [LARGE SCALE GENOMIC DNA]</scope>
</reference>
<dbReference type="AlphaFoldDB" id="A0AAV2QWB8"/>
<dbReference type="CDD" id="cd15039">
    <property type="entry name" value="7tmB3_Methuselah-like"/>
    <property type="match status" value="1"/>
</dbReference>
<feature type="transmembrane region" description="Helical" evidence="6">
    <location>
        <begin position="761"/>
        <end position="782"/>
    </location>
</feature>
<keyword evidence="3 6" id="KW-1133">Transmembrane helix</keyword>
<evidence type="ECO:0000256" key="6">
    <source>
        <dbReference type="SAM" id="Phobius"/>
    </source>
</evidence>
<feature type="domain" description="SMB" evidence="8">
    <location>
        <begin position="177"/>
        <end position="224"/>
    </location>
</feature>
<keyword evidence="2 6" id="KW-0812">Transmembrane</keyword>
<evidence type="ECO:0000313" key="9">
    <source>
        <dbReference type="EMBL" id="CAL4101752.1"/>
    </source>
</evidence>
<dbReference type="GO" id="GO:0004930">
    <property type="term" value="F:G protein-coupled receptor activity"/>
    <property type="evidence" value="ECO:0007669"/>
    <property type="project" value="InterPro"/>
</dbReference>
<feature type="transmembrane region" description="Helical" evidence="6">
    <location>
        <begin position="639"/>
        <end position="662"/>
    </location>
</feature>
<evidence type="ECO:0000256" key="1">
    <source>
        <dbReference type="ARBA" id="ARBA00004141"/>
    </source>
</evidence>
<dbReference type="Gene3D" id="1.20.1070.10">
    <property type="entry name" value="Rhodopsin 7-helix transmembrane proteins"/>
    <property type="match status" value="1"/>
</dbReference>
<evidence type="ECO:0000259" key="7">
    <source>
        <dbReference type="PROSITE" id="PS50261"/>
    </source>
</evidence>
<protein>
    <submittedName>
        <fullName evidence="9">Uncharacterized protein</fullName>
    </submittedName>
</protein>
<evidence type="ECO:0000259" key="8">
    <source>
        <dbReference type="PROSITE" id="PS50958"/>
    </source>
</evidence>
<evidence type="ECO:0000256" key="2">
    <source>
        <dbReference type="ARBA" id="ARBA00022692"/>
    </source>
</evidence>
<dbReference type="GO" id="GO:0007166">
    <property type="term" value="P:cell surface receptor signaling pathway"/>
    <property type="evidence" value="ECO:0007669"/>
    <property type="project" value="InterPro"/>
</dbReference>
<dbReference type="PROSITE" id="PS50958">
    <property type="entry name" value="SMB_2"/>
    <property type="match status" value="1"/>
</dbReference>
<dbReference type="PROSITE" id="PS50261">
    <property type="entry name" value="G_PROTEIN_RECEP_F2_4"/>
    <property type="match status" value="1"/>
</dbReference>
<dbReference type="GO" id="GO:0016020">
    <property type="term" value="C:membrane"/>
    <property type="evidence" value="ECO:0007669"/>
    <property type="project" value="UniProtKB-SubCell"/>
</dbReference>
<gene>
    <name evidence="9" type="ORF">MNOR_LOCUS17086</name>
</gene>
<accession>A0AAV2QWB8</accession>
<feature type="transmembrane region" description="Helical" evidence="6">
    <location>
        <begin position="489"/>
        <end position="511"/>
    </location>
</feature>